<dbReference type="Proteomes" id="UP000216429">
    <property type="component" value="Unassembled WGS sequence"/>
</dbReference>
<keyword evidence="2 6" id="KW-0479">Metal-binding</keyword>
<keyword evidence="9" id="KW-1185">Reference proteome</keyword>
<dbReference type="InterPro" id="IPR013149">
    <property type="entry name" value="ADH-like_C"/>
</dbReference>
<dbReference type="Gene3D" id="3.90.180.10">
    <property type="entry name" value="Medium-chain alcohol dehydrogenases, catalytic domain"/>
    <property type="match status" value="1"/>
</dbReference>
<keyword evidence="3 6" id="KW-0862">Zinc</keyword>
<dbReference type="InterPro" id="IPR020843">
    <property type="entry name" value="ER"/>
</dbReference>
<comment type="similarity">
    <text evidence="6">Belongs to the zinc-containing alcohol dehydrogenase family.</text>
</comment>
<dbReference type="Pfam" id="PF08240">
    <property type="entry name" value="ADH_N"/>
    <property type="match status" value="1"/>
</dbReference>
<comment type="cofactor">
    <cofactor evidence="1 6">
        <name>Zn(2+)</name>
        <dbReference type="ChEBI" id="CHEBI:29105"/>
    </cofactor>
</comment>
<dbReference type="InterPro" id="IPR013154">
    <property type="entry name" value="ADH-like_N"/>
</dbReference>
<proteinExistence type="inferred from homology"/>
<evidence type="ECO:0000256" key="2">
    <source>
        <dbReference type="ARBA" id="ARBA00022723"/>
    </source>
</evidence>
<feature type="domain" description="Enoyl reductase (ER)" evidence="7">
    <location>
        <begin position="18"/>
        <end position="368"/>
    </location>
</feature>
<evidence type="ECO:0000256" key="1">
    <source>
        <dbReference type="ARBA" id="ARBA00001947"/>
    </source>
</evidence>
<keyword evidence="5" id="KW-0520">NAD</keyword>
<dbReference type="AlphaFoldDB" id="A0A261V9W8"/>
<protein>
    <submittedName>
        <fullName evidence="8">Alcohol dehydrogenase</fullName>
    </submittedName>
</protein>
<dbReference type="SMART" id="SM00829">
    <property type="entry name" value="PKS_ER"/>
    <property type="match status" value="1"/>
</dbReference>
<evidence type="ECO:0000259" key="7">
    <source>
        <dbReference type="SMART" id="SM00829"/>
    </source>
</evidence>
<evidence type="ECO:0000256" key="3">
    <source>
        <dbReference type="ARBA" id="ARBA00022833"/>
    </source>
</evidence>
<dbReference type="PANTHER" id="PTHR43880:SF12">
    <property type="entry name" value="ALCOHOL DEHYDROGENASE CLASS-3"/>
    <property type="match status" value="1"/>
</dbReference>
<name>A0A261V9W8_9BORD</name>
<dbReference type="FunFam" id="3.40.50.720:FF:000003">
    <property type="entry name" value="S-(hydroxymethyl)glutathione dehydrogenase"/>
    <property type="match status" value="1"/>
</dbReference>
<evidence type="ECO:0000313" key="9">
    <source>
        <dbReference type="Proteomes" id="UP000216429"/>
    </source>
</evidence>
<gene>
    <name evidence="8" type="ORF">CAL22_13740</name>
</gene>
<dbReference type="EMBL" id="NEVU01000003">
    <property type="protein sequence ID" value="OZI70956.1"/>
    <property type="molecule type" value="Genomic_DNA"/>
</dbReference>
<dbReference type="InterPro" id="IPR002328">
    <property type="entry name" value="ADH_Zn_CS"/>
</dbReference>
<evidence type="ECO:0000256" key="5">
    <source>
        <dbReference type="ARBA" id="ARBA00023027"/>
    </source>
</evidence>
<keyword evidence="4" id="KW-0560">Oxidoreductase</keyword>
<reference evidence="9" key="1">
    <citation type="submission" date="2017-05" db="EMBL/GenBank/DDBJ databases">
        <title>Complete and WGS of Bordetella genogroups.</title>
        <authorList>
            <person name="Spilker T."/>
            <person name="Lipuma J."/>
        </authorList>
    </citation>
    <scope>NUCLEOTIDE SEQUENCE [LARGE SCALE GENOMIC DNA]</scope>
    <source>
        <strain evidence="9">AU6712</strain>
    </source>
</reference>
<dbReference type="OrthoDB" id="9770544at2"/>
<accession>A0A261V9W8</accession>
<dbReference type="GO" id="GO:0046294">
    <property type="term" value="P:formaldehyde catabolic process"/>
    <property type="evidence" value="ECO:0007669"/>
    <property type="project" value="TreeGrafter"/>
</dbReference>
<dbReference type="SUPFAM" id="SSF51735">
    <property type="entry name" value="NAD(P)-binding Rossmann-fold domains"/>
    <property type="match status" value="1"/>
</dbReference>
<dbReference type="GO" id="GO:0051903">
    <property type="term" value="F:S-(hydroxymethyl)glutathione dehydrogenase [NAD(P)+] activity"/>
    <property type="evidence" value="ECO:0007669"/>
    <property type="project" value="TreeGrafter"/>
</dbReference>
<evidence type="ECO:0000256" key="6">
    <source>
        <dbReference type="RuleBase" id="RU361277"/>
    </source>
</evidence>
<dbReference type="RefSeq" id="WP_094814175.1">
    <property type="nucleotide sequence ID" value="NZ_NEVU01000003.1"/>
</dbReference>
<evidence type="ECO:0000256" key="4">
    <source>
        <dbReference type="ARBA" id="ARBA00023002"/>
    </source>
</evidence>
<dbReference type="PROSITE" id="PS00059">
    <property type="entry name" value="ADH_ZINC"/>
    <property type="match status" value="1"/>
</dbReference>
<sequence>MKVRAAVLYEQGLPRPYAVSQPLKIEQVTLEPPGEGEVLIEIAAAGLCHSDLSAIEGLRPRKLPSVPGHEAAGIVVEVGPGVRDLKKGDHVVSSVVSSCGGCPFCARGRLTLCTSVAEPRKNGTLANGGRRLRLGSELLYHWSGLSVFAEHAVVMAASLVRVEKDIPLEDAALVSCAVMTGTGAIFNTARVEPGDTVGIVGLGGVGMSALLAAVAAGASRIIAIDTNPAKLEIAKRFGATDVFSATQEGCVELVQAATAGGCDHVIETAGSVPAMKTAYGITARGGTTVAVGLPHPSAEFSYPQGALVSDERRIVGSYMGGGSPLRDIPRILSLYRQGKLPFEKLRSNVVGFDQINEGFDQLADGAVLRNMLKPF</sequence>
<dbReference type="Gene3D" id="3.40.50.720">
    <property type="entry name" value="NAD(P)-binding Rossmann-like Domain"/>
    <property type="match status" value="1"/>
</dbReference>
<dbReference type="SUPFAM" id="SSF50129">
    <property type="entry name" value="GroES-like"/>
    <property type="match status" value="2"/>
</dbReference>
<dbReference type="InterPro" id="IPR036291">
    <property type="entry name" value="NAD(P)-bd_dom_sf"/>
</dbReference>
<dbReference type="Pfam" id="PF00107">
    <property type="entry name" value="ADH_zinc_N"/>
    <property type="match status" value="1"/>
</dbReference>
<dbReference type="PANTHER" id="PTHR43880">
    <property type="entry name" value="ALCOHOL DEHYDROGENASE"/>
    <property type="match status" value="1"/>
</dbReference>
<organism evidence="8 9">
    <name type="scientific">Bordetella genomosp. 12</name>
    <dbReference type="NCBI Taxonomy" id="463035"/>
    <lineage>
        <taxon>Bacteria</taxon>
        <taxon>Pseudomonadati</taxon>
        <taxon>Pseudomonadota</taxon>
        <taxon>Betaproteobacteria</taxon>
        <taxon>Burkholderiales</taxon>
        <taxon>Alcaligenaceae</taxon>
        <taxon>Bordetella</taxon>
    </lineage>
</organism>
<dbReference type="InterPro" id="IPR011032">
    <property type="entry name" value="GroES-like_sf"/>
</dbReference>
<evidence type="ECO:0000313" key="8">
    <source>
        <dbReference type="EMBL" id="OZI70956.1"/>
    </source>
</evidence>
<comment type="caution">
    <text evidence="8">The sequence shown here is derived from an EMBL/GenBank/DDBJ whole genome shotgun (WGS) entry which is preliminary data.</text>
</comment>
<dbReference type="GO" id="GO:0005829">
    <property type="term" value="C:cytosol"/>
    <property type="evidence" value="ECO:0007669"/>
    <property type="project" value="TreeGrafter"/>
</dbReference>
<dbReference type="GO" id="GO:0008270">
    <property type="term" value="F:zinc ion binding"/>
    <property type="evidence" value="ECO:0007669"/>
    <property type="project" value="InterPro"/>
</dbReference>